<accession>A0ABV7EK44</accession>
<evidence type="ECO:0000313" key="1">
    <source>
        <dbReference type="EMBL" id="MFC3102299.1"/>
    </source>
</evidence>
<protein>
    <submittedName>
        <fullName evidence="1">DUF4188 domain-containing protein</fullName>
    </submittedName>
</protein>
<dbReference type="InterPro" id="IPR025444">
    <property type="entry name" value="Monooxy_af470"/>
</dbReference>
<proteinExistence type="predicted"/>
<dbReference type="EMBL" id="JBHRSS010000001">
    <property type="protein sequence ID" value="MFC3102299.1"/>
    <property type="molecule type" value="Genomic_DNA"/>
</dbReference>
<gene>
    <name evidence="1" type="ORF">ACFOSU_00165</name>
</gene>
<sequence>MQQVAYVSILSMDDVTRDDRRGYGKYRANDELSSRLSSIPEVKPMPTIETQRVTAAIDGDFVVFLIGVRINAFWRINKWLPVFLAMPRMLRELSMQPELGLMGFRTRWAGRHVEVIQYWRSFDQLNAYARQRDASHLPAWRDFNKKNSGNKAVGIWHETYLATASQHESVYVNMPAHGLAAATTAVPATGRRKTAAGRLGRPTA</sequence>
<dbReference type="Pfam" id="PF13826">
    <property type="entry name" value="Monooxy_af470-like"/>
    <property type="match status" value="1"/>
</dbReference>
<dbReference type="RefSeq" id="WP_380685212.1">
    <property type="nucleotide sequence ID" value="NZ_JBHRSS010000001.1"/>
</dbReference>
<name>A0ABV7EK44_9GAMM</name>
<dbReference type="Proteomes" id="UP001595462">
    <property type="component" value="Unassembled WGS sequence"/>
</dbReference>
<evidence type="ECO:0000313" key="2">
    <source>
        <dbReference type="Proteomes" id="UP001595462"/>
    </source>
</evidence>
<comment type="caution">
    <text evidence="1">The sequence shown here is derived from an EMBL/GenBank/DDBJ whole genome shotgun (WGS) entry which is preliminary data.</text>
</comment>
<organism evidence="1 2">
    <name type="scientific">Salinisphaera aquimarina</name>
    <dbReference type="NCBI Taxonomy" id="2094031"/>
    <lineage>
        <taxon>Bacteria</taxon>
        <taxon>Pseudomonadati</taxon>
        <taxon>Pseudomonadota</taxon>
        <taxon>Gammaproteobacteria</taxon>
        <taxon>Salinisphaerales</taxon>
        <taxon>Salinisphaeraceae</taxon>
        <taxon>Salinisphaera</taxon>
    </lineage>
</organism>
<reference evidence="2" key="1">
    <citation type="journal article" date="2019" name="Int. J. Syst. Evol. Microbiol.">
        <title>The Global Catalogue of Microorganisms (GCM) 10K type strain sequencing project: providing services to taxonomists for standard genome sequencing and annotation.</title>
        <authorList>
            <consortium name="The Broad Institute Genomics Platform"/>
            <consortium name="The Broad Institute Genome Sequencing Center for Infectious Disease"/>
            <person name="Wu L."/>
            <person name="Ma J."/>
        </authorList>
    </citation>
    <scope>NUCLEOTIDE SEQUENCE [LARGE SCALE GENOMIC DNA]</scope>
    <source>
        <strain evidence="2">KCTC 52640</strain>
    </source>
</reference>
<keyword evidence="2" id="KW-1185">Reference proteome</keyword>